<keyword evidence="8" id="KW-0902">Two-component regulatory system</keyword>
<dbReference type="EC" id="2.7.13.3" evidence="2"/>
<dbReference type="PANTHER" id="PTHR43065:SF46">
    <property type="entry name" value="C4-DICARBOXYLATE TRANSPORT SENSOR PROTEIN DCTB"/>
    <property type="match status" value="1"/>
</dbReference>
<protein>
    <recommendedName>
        <fullName evidence="2">histidine kinase</fullName>
        <ecNumber evidence="2">2.7.13.3</ecNumber>
    </recommendedName>
</protein>
<dbReference type="SMART" id="SM00387">
    <property type="entry name" value="HATPase_c"/>
    <property type="match status" value="1"/>
</dbReference>
<feature type="domain" description="PAS" evidence="10">
    <location>
        <begin position="40"/>
        <end position="95"/>
    </location>
</feature>
<reference evidence="13" key="1">
    <citation type="submission" date="2019-11" db="EMBL/GenBank/DDBJ databases">
        <title>Genome sequence of Heliorestis convoluta strain HH, an alkaliphilic and minimalistic phototrophic bacterium from a soda lake in Egypt.</title>
        <authorList>
            <person name="Dewey E.D."/>
            <person name="Stokes L.M."/>
            <person name="Burchell B.M."/>
            <person name="Shaffer K.N."/>
            <person name="Huntington A.M."/>
            <person name="Baker J.M."/>
            <person name="Nadendla S."/>
            <person name="Giglio M.G."/>
            <person name="Touchman J.W."/>
            <person name="Blankenship R.E."/>
            <person name="Madigan M.T."/>
            <person name="Sattley W.M."/>
        </authorList>
    </citation>
    <scope>NUCLEOTIDE SEQUENCE [LARGE SCALE GENOMIC DNA]</scope>
    <source>
        <strain evidence="13">HH</strain>
    </source>
</reference>
<evidence type="ECO:0000259" key="11">
    <source>
        <dbReference type="PROSITE" id="PS50113"/>
    </source>
</evidence>
<evidence type="ECO:0000256" key="6">
    <source>
        <dbReference type="ARBA" id="ARBA00022777"/>
    </source>
</evidence>
<evidence type="ECO:0000313" key="13">
    <source>
        <dbReference type="Proteomes" id="UP000366051"/>
    </source>
</evidence>
<dbReference type="InterPro" id="IPR036097">
    <property type="entry name" value="HisK_dim/P_sf"/>
</dbReference>
<dbReference type="InterPro" id="IPR004358">
    <property type="entry name" value="Sig_transdc_His_kin-like_C"/>
</dbReference>
<dbReference type="Gene3D" id="1.10.287.130">
    <property type="match status" value="1"/>
</dbReference>
<dbReference type="OrthoDB" id="9784397at2"/>
<gene>
    <name evidence="12" type="ORF">FTV88_0685</name>
</gene>
<keyword evidence="3" id="KW-0597">Phosphoprotein</keyword>
<evidence type="ECO:0000256" key="5">
    <source>
        <dbReference type="ARBA" id="ARBA00022741"/>
    </source>
</evidence>
<keyword evidence="4" id="KW-0808">Transferase</keyword>
<dbReference type="Pfam" id="PF00512">
    <property type="entry name" value="HisKA"/>
    <property type="match status" value="1"/>
</dbReference>
<dbReference type="InterPro" id="IPR000700">
    <property type="entry name" value="PAS-assoc_C"/>
</dbReference>
<dbReference type="PROSITE" id="PS50113">
    <property type="entry name" value="PAC"/>
    <property type="match status" value="1"/>
</dbReference>
<evidence type="ECO:0000256" key="8">
    <source>
        <dbReference type="ARBA" id="ARBA00023012"/>
    </source>
</evidence>
<dbReference type="InterPro" id="IPR036890">
    <property type="entry name" value="HATPase_C_sf"/>
</dbReference>
<feature type="domain" description="Histidine kinase" evidence="9">
    <location>
        <begin position="157"/>
        <end position="359"/>
    </location>
</feature>
<dbReference type="Gene3D" id="3.30.565.10">
    <property type="entry name" value="Histidine kinase-like ATPase, C-terminal domain"/>
    <property type="match status" value="1"/>
</dbReference>
<dbReference type="Pfam" id="PF08447">
    <property type="entry name" value="PAS_3"/>
    <property type="match status" value="1"/>
</dbReference>
<dbReference type="InterPro" id="IPR003594">
    <property type="entry name" value="HATPase_dom"/>
</dbReference>
<evidence type="ECO:0000256" key="1">
    <source>
        <dbReference type="ARBA" id="ARBA00000085"/>
    </source>
</evidence>
<keyword evidence="5" id="KW-0547">Nucleotide-binding</keyword>
<comment type="catalytic activity">
    <reaction evidence="1">
        <text>ATP + protein L-histidine = ADP + protein N-phospho-L-histidine.</text>
        <dbReference type="EC" id="2.7.13.3"/>
    </reaction>
</comment>
<evidence type="ECO:0000256" key="2">
    <source>
        <dbReference type="ARBA" id="ARBA00012438"/>
    </source>
</evidence>
<keyword evidence="7" id="KW-0067">ATP-binding</keyword>
<dbReference type="SUPFAM" id="SSF47384">
    <property type="entry name" value="Homodimeric domain of signal transducing histidine kinase"/>
    <property type="match status" value="1"/>
</dbReference>
<accession>A0A5Q2MZJ0</accession>
<dbReference type="EMBL" id="CP045875">
    <property type="protein sequence ID" value="QGG46863.1"/>
    <property type="molecule type" value="Genomic_DNA"/>
</dbReference>
<dbReference type="SUPFAM" id="SSF55874">
    <property type="entry name" value="ATPase domain of HSP90 chaperone/DNA topoisomerase II/histidine kinase"/>
    <property type="match status" value="1"/>
</dbReference>
<evidence type="ECO:0000256" key="4">
    <source>
        <dbReference type="ARBA" id="ARBA00022679"/>
    </source>
</evidence>
<feature type="domain" description="PAC" evidence="11">
    <location>
        <begin position="96"/>
        <end position="144"/>
    </location>
</feature>
<evidence type="ECO:0000313" key="12">
    <source>
        <dbReference type="EMBL" id="QGG46863.1"/>
    </source>
</evidence>
<dbReference type="Gene3D" id="3.30.450.20">
    <property type="entry name" value="PAS domain"/>
    <property type="match status" value="1"/>
</dbReference>
<dbReference type="CDD" id="cd00082">
    <property type="entry name" value="HisKA"/>
    <property type="match status" value="1"/>
</dbReference>
<proteinExistence type="predicted"/>
<evidence type="ECO:0000259" key="10">
    <source>
        <dbReference type="PROSITE" id="PS50112"/>
    </source>
</evidence>
<evidence type="ECO:0000256" key="3">
    <source>
        <dbReference type="ARBA" id="ARBA00022553"/>
    </source>
</evidence>
<dbReference type="Proteomes" id="UP000366051">
    <property type="component" value="Chromosome"/>
</dbReference>
<keyword evidence="13" id="KW-1185">Reference proteome</keyword>
<dbReference type="InterPro" id="IPR005467">
    <property type="entry name" value="His_kinase_dom"/>
</dbReference>
<dbReference type="NCBIfam" id="TIGR00229">
    <property type="entry name" value="sensory_box"/>
    <property type="match status" value="1"/>
</dbReference>
<dbReference type="InterPro" id="IPR035965">
    <property type="entry name" value="PAS-like_dom_sf"/>
</dbReference>
<dbReference type="PROSITE" id="PS50112">
    <property type="entry name" value="PAS"/>
    <property type="match status" value="1"/>
</dbReference>
<dbReference type="InterPro" id="IPR003661">
    <property type="entry name" value="HisK_dim/P_dom"/>
</dbReference>
<evidence type="ECO:0000256" key="7">
    <source>
        <dbReference type="ARBA" id="ARBA00022840"/>
    </source>
</evidence>
<dbReference type="PRINTS" id="PR00344">
    <property type="entry name" value="BCTRLSENSOR"/>
</dbReference>
<name>A0A5Q2MZJ0_9FIRM</name>
<dbReference type="PANTHER" id="PTHR43065">
    <property type="entry name" value="SENSOR HISTIDINE KINASE"/>
    <property type="match status" value="1"/>
</dbReference>
<dbReference type="Pfam" id="PF02518">
    <property type="entry name" value="HATPase_c"/>
    <property type="match status" value="1"/>
</dbReference>
<keyword evidence="6 12" id="KW-0418">Kinase</keyword>
<dbReference type="SMART" id="SM00388">
    <property type="entry name" value="HisKA"/>
    <property type="match status" value="1"/>
</dbReference>
<dbReference type="SUPFAM" id="SSF55785">
    <property type="entry name" value="PYP-like sensor domain (PAS domain)"/>
    <property type="match status" value="1"/>
</dbReference>
<organism evidence="12 13">
    <name type="scientific">Heliorestis convoluta</name>
    <dbReference type="NCBI Taxonomy" id="356322"/>
    <lineage>
        <taxon>Bacteria</taxon>
        <taxon>Bacillati</taxon>
        <taxon>Bacillota</taxon>
        <taxon>Clostridia</taxon>
        <taxon>Eubacteriales</taxon>
        <taxon>Heliobacteriaceae</taxon>
        <taxon>Heliorestis</taxon>
    </lineage>
</organism>
<dbReference type="InterPro" id="IPR013655">
    <property type="entry name" value="PAS_fold_3"/>
</dbReference>
<dbReference type="GO" id="GO:0005524">
    <property type="term" value="F:ATP binding"/>
    <property type="evidence" value="ECO:0007669"/>
    <property type="project" value="UniProtKB-KW"/>
</dbReference>
<dbReference type="CDD" id="cd00130">
    <property type="entry name" value="PAS"/>
    <property type="match status" value="1"/>
</dbReference>
<dbReference type="RefSeq" id="WP_153724358.1">
    <property type="nucleotide sequence ID" value="NZ_CP045875.1"/>
</dbReference>
<dbReference type="KEGG" id="hcv:FTV88_0685"/>
<dbReference type="PROSITE" id="PS50109">
    <property type="entry name" value="HIS_KIN"/>
    <property type="match status" value="1"/>
</dbReference>
<dbReference type="GO" id="GO:0000155">
    <property type="term" value="F:phosphorelay sensor kinase activity"/>
    <property type="evidence" value="ECO:0007669"/>
    <property type="project" value="InterPro"/>
</dbReference>
<dbReference type="SMART" id="SM00091">
    <property type="entry name" value="PAS"/>
    <property type="match status" value="1"/>
</dbReference>
<dbReference type="InterPro" id="IPR000014">
    <property type="entry name" value="PAS"/>
</dbReference>
<sequence length="360" mass="40957">MSHWLEDQNSSLEGANRNTFLTKEKLFESEHFAELSLDILLVHDYNWQIITINSAIEEILGFKPEEVIGKRCIDLVHPEERENVQNIIAENTKKKVKYKNRILCKDGTYKWFQLNAIPIEKENRIFVVGRDVTEKERMMEQLKKSERLNLISQLAAGLGHEIRNPLQSVRGFLQLFVKKYQNEKEHLELMISELDRANHIITEFLSLSKNRSKNPVPLNLNSVVANLFPLIQAKAFTEGKDVRLDLNISANIIGDEEELKQLILNFAQNGIEAMEPQKTLTIRTASDQSYVLLTVIDEGKGIPSEVYSKMGTPFVTSKADGTGLGLAVCYSIAERHKAKIEVETSSNGTSFSVKFPKKLK</sequence>
<dbReference type="AlphaFoldDB" id="A0A5Q2MZJ0"/>
<evidence type="ECO:0000259" key="9">
    <source>
        <dbReference type="PROSITE" id="PS50109"/>
    </source>
</evidence>